<dbReference type="Gene3D" id="3.30.70.270">
    <property type="match status" value="1"/>
</dbReference>
<dbReference type="PANTHER" id="PTHR37984">
    <property type="entry name" value="PROTEIN CBG26694"/>
    <property type="match status" value="1"/>
</dbReference>
<reference evidence="3 4" key="1">
    <citation type="submission" date="2015-09" db="EMBL/GenBank/DDBJ databases">
        <title>Draft genome of the parasitic nematode Teladorsagia circumcincta isolate WARC Sus (inbred).</title>
        <authorList>
            <person name="Mitreva M."/>
        </authorList>
    </citation>
    <scope>NUCLEOTIDE SEQUENCE [LARGE SCALE GENOMIC DNA]</scope>
    <source>
        <strain evidence="3 4">S</strain>
    </source>
</reference>
<proteinExistence type="predicted"/>
<evidence type="ECO:0000313" key="3">
    <source>
        <dbReference type="EMBL" id="PIO73601.1"/>
    </source>
</evidence>
<dbReference type="PANTHER" id="PTHR37984:SF5">
    <property type="entry name" value="PROTEIN NYNRIN-LIKE"/>
    <property type="match status" value="1"/>
</dbReference>
<dbReference type="OrthoDB" id="5850908at2759"/>
<accession>A0A2G9UTN3</accession>
<name>A0A2G9UTN3_TELCI</name>
<dbReference type="GO" id="GO:0003824">
    <property type="term" value="F:catalytic activity"/>
    <property type="evidence" value="ECO:0007669"/>
    <property type="project" value="UniProtKB-KW"/>
</dbReference>
<keyword evidence="4" id="KW-1185">Reference proteome</keyword>
<dbReference type="EMBL" id="KZ345423">
    <property type="protein sequence ID" value="PIO73601.1"/>
    <property type="molecule type" value="Genomic_DNA"/>
</dbReference>
<protein>
    <recommendedName>
        <fullName evidence="2">Reverse transcriptase/retrotransposon-derived protein RNase H-like domain-containing protein</fullName>
    </recommendedName>
</protein>
<organism evidence="3 4">
    <name type="scientific">Teladorsagia circumcincta</name>
    <name type="common">Brown stomach worm</name>
    <name type="synonym">Ostertagia circumcincta</name>
    <dbReference type="NCBI Taxonomy" id="45464"/>
    <lineage>
        <taxon>Eukaryota</taxon>
        <taxon>Metazoa</taxon>
        <taxon>Ecdysozoa</taxon>
        <taxon>Nematoda</taxon>
        <taxon>Chromadorea</taxon>
        <taxon>Rhabditida</taxon>
        <taxon>Rhabditina</taxon>
        <taxon>Rhabditomorpha</taxon>
        <taxon>Strongyloidea</taxon>
        <taxon>Trichostrongylidae</taxon>
        <taxon>Teladorsagia</taxon>
    </lineage>
</organism>
<dbReference type="InterPro" id="IPR050951">
    <property type="entry name" value="Retrovirus_Pol_polyprotein"/>
</dbReference>
<gene>
    <name evidence="3" type="ORF">TELCIR_04427</name>
</gene>
<evidence type="ECO:0000256" key="1">
    <source>
        <dbReference type="ARBA" id="ARBA00023268"/>
    </source>
</evidence>
<keyword evidence="1" id="KW-0511">Multifunctional enzyme</keyword>
<feature type="domain" description="Reverse transcriptase/retrotransposon-derived protein RNase H-like" evidence="2">
    <location>
        <begin position="31"/>
        <end position="107"/>
    </location>
</feature>
<evidence type="ECO:0000313" key="4">
    <source>
        <dbReference type="Proteomes" id="UP000230423"/>
    </source>
</evidence>
<dbReference type="InterPro" id="IPR043502">
    <property type="entry name" value="DNA/RNA_pol_sf"/>
</dbReference>
<evidence type="ECO:0000259" key="2">
    <source>
        <dbReference type="Pfam" id="PF17919"/>
    </source>
</evidence>
<dbReference type="Pfam" id="PF17919">
    <property type="entry name" value="RT_RNaseH_2"/>
    <property type="match status" value="1"/>
</dbReference>
<dbReference type="AlphaFoldDB" id="A0A2G9UTN3"/>
<dbReference type="InterPro" id="IPR043128">
    <property type="entry name" value="Rev_trsase/Diguanyl_cyclase"/>
</dbReference>
<dbReference type="InterPro" id="IPR041577">
    <property type="entry name" value="RT_RNaseH_2"/>
</dbReference>
<dbReference type="SUPFAM" id="SSF56672">
    <property type="entry name" value="DNA/RNA polymerases"/>
    <property type="match status" value="1"/>
</dbReference>
<dbReference type="Proteomes" id="UP000230423">
    <property type="component" value="Unassembled WGS sequence"/>
</dbReference>
<sequence length="111" mass="12700">MLNYYGHFTSEMRQLLAPLDYLLKKRVPFKWSAECRDAFHPTKDVLASDSLLTHYDPTKEIVIAAYASEYGIGAVISHRFSDGPEKAIYHAYRSFTAAEKNTVKSRRKLSP</sequence>